<dbReference type="Gene3D" id="2.60.120.260">
    <property type="entry name" value="Galactose-binding domain-like"/>
    <property type="match status" value="1"/>
</dbReference>
<gene>
    <name evidence="3" type="ORF">LD004_17555</name>
    <name evidence="2" type="ORF">LDZ35_05300</name>
</gene>
<dbReference type="RefSeq" id="WP_128859048.1">
    <property type="nucleotide sequence ID" value="NZ_CP183042.1"/>
</dbReference>
<evidence type="ECO:0000313" key="4">
    <source>
        <dbReference type="Proteomes" id="UP001198461"/>
    </source>
</evidence>
<accession>A0AAW4SXS9</accession>
<reference evidence="3" key="1">
    <citation type="submission" date="2023-08" db="EMBL/GenBank/DDBJ databases">
        <title>Mucin Metabolism Genes Underlie the Key Renovations of Bacteroides xylanisolvens Genomes in Captive Great Apes.</title>
        <authorList>
            <person name="Nishida A.H."/>
        </authorList>
    </citation>
    <scope>NUCLEOTIDE SEQUENCE</scope>
    <source>
        <strain evidence="3">P13.H9</strain>
        <strain evidence="2">P19.10B</strain>
    </source>
</reference>
<dbReference type="EMBL" id="JAIWYE010000031">
    <property type="protein sequence ID" value="MCA4705412.1"/>
    <property type="molecule type" value="Genomic_DNA"/>
</dbReference>
<dbReference type="InterPro" id="IPR008979">
    <property type="entry name" value="Galactose-bd-like_sf"/>
</dbReference>
<evidence type="ECO:0008006" key="5">
    <source>
        <dbReference type="Google" id="ProtNLM"/>
    </source>
</evidence>
<proteinExistence type="predicted"/>
<feature type="signal peptide" evidence="1">
    <location>
        <begin position="1"/>
        <end position="21"/>
    </location>
</feature>
<dbReference type="EMBL" id="JAIWWW010000009">
    <property type="protein sequence ID" value="MCA4522627.1"/>
    <property type="molecule type" value="Genomic_DNA"/>
</dbReference>
<dbReference type="SUPFAM" id="SSF49785">
    <property type="entry name" value="Galactose-binding domain-like"/>
    <property type="match status" value="1"/>
</dbReference>
<feature type="chain" id="PRO_5043296278" description="CBM-cenC domain-containing protein" evidence="1">
    <location>
        <begin position="22"/>
        <end position="187"/>
    </location>
</feature>
<name>A0AAW4SXS9_9BACE</name>
<protein>
    <recommendedName>
        <fullName evidence="5">CBM-cenC domain-containing protein</fullName>
    </recommendedName>
</protein>
<evidence type="ECO:0000256" key="1">
    <source>
        <dbReference type="SAM" id="SignalP"/>
    </source>
</evidence>
<evidence type="ECO:0000313" key="2">
    <source>
        <dbReference type="EMBL" id="MCA4522627.1"/>
    </source>
</evidence>
<sequence>MKKIFLALGCFMVFGIGTVNAQNVLNEMAYGFETEVKEKPVNWWIVPAQRDKVMVTKDKAASGDYSLKISCQDFGNIKTLQCQSIVEKESGSKINLNSGTYTVSLKVYADDVCPMGFSTNILATKDTKFIPIKWNLKGVEKNKWVELKQDITFPDLESAKMSISVSSNPKWGGVGTVYVDDIKISKK</sequence>
<dbReference type="AlphaFoldDB" id="A0AAW4SXS9"/>
<evidence type="ECO:0000313" key="3">
    <source>
        <dbReference type="EMBL" id="MCA4705412.1"/>
    </source>
</evidence>
<organism evidence="3 4">
    <name type="scientific">Bacteroides xylanisolvens</name>
    <dbReference type="NCBI Taxonomy" id="371601"/>
    <lineage>
        <taxon>Bacteria</taxon>
        <taxon>Pseudomonadati</taxon>
        <taxon>Bacteroidota</taxon>
        <taxon>Bacteroidia</taxon>
        <taxon>Bacteroidales</taxon>
        <taxon>Bacteroidaceae</taxon>
        <taxon>Bacteroides</taxon>
    </lineage>
</organism>
<dbReference type="Proteomes" id="UP001197958">
    <property type="component" value="Unassembled WGS sequence"/>
</dbReference>
<comment type="caution">
    <text evidence="3">The sequence shown here is derived from an EMBL/GenBank/DDBJ whole genome shotgun (WGS) entry which is preliminary data.</text>
</comment>
<keyword evidence="1" id="KW-0732">Signal</keyword>
<dbReference type="Proteomes" id="UP001198461">
    <property type="component" value="Unassembled WGS sequence"/>
</dbReference>